<evidence type="ECO:0000256" key="5">
    <source>
        <dbReference type="PIRSR" id="PIRSR602401-1"/>
    </source>
</evidence>
<evidence type="ECO:0000256" key="2">
    <source>
        <dbReference type="ARBA" id="ARBA00022723"/>
    </source>
</evidence>
<dbReference type="PRINTS" id="PR00385">
    <property type="entry name" value="P450"/>
</dbReference>
<evidence type="ECO:0000256" key="4">
    <source>
        <dbReference type="ARBA" id="ARBA00023033"/>
    </source>
</evidence>
<feature type="binding site" description="axial binding residue" evidence="5">
    <location>
        <position position="259"/>
    </location>
    <ligand>
        <name>heme</name>
        <dbReference type="ChEBI" id="CHEBI:30413"/>
    </ligand>
    <ligandPart>
        <name>Fe</name>
        <dbReference type="ChEBI" id="CHEBI:18248"/>
    </ligandPart>
</feature>
<dbReference type="Pfam" id="PF00067">
    <property type="entry name" value="p450"/>
    <property type="match status" value="1"/>
</dbReference>
<keyword evidence="5 6" id="KW-0349">Heme</keyword>
<name>A0A3S3PJA9_9ACAR</name>
<dbReference type="InterPro" id="IPR002401">
    <property type="entry name" value="Cyt_P450_E_grp-I"/>
</dbReference>
<dbReference type="InterPro" id="IPR001128">
    <property type="entry name" value="Cyt_P450"/>
</dbReference>
<dbReference type="InterPro" id="IPR017972">
    <property type="entry name" value="Cyt_P450_CS"/>
</dbReference>
<comment type="caution">
    <text evidence="7">The sequence shown here is derived from an EMBL/GenBank/DDBJ whole genome shotgun (WGS) entry which is preliminary data.</text>
</comment>
<dbReference type="PRINTS" id="PR00463">
    <property type="entry name" value="EP450I"/>
</dbReference>
<dbReference type="GO" id="GO:0006805">
    <property type="term" value="P:xenobiotic metabolic process"/>
    <property type="evidence" value="ECO:0007669"/>
    <property type="project" value="TreeGrafter"/>
</dbReference>
<evidence type="ECO:0000313" key="8">
    <source>
        <dbReference type="Proteomes" id="UP000285301"/>
    </source>
</evidence>
<dbReference type="Gene3D" id="1.10.630.10">
    <property type="entry name" value="Cytochrome P450"/>
    <property type="match status" value="1"/>
</dbReference>
<keyword evidence="8" id="KW-1185">Reference proteome</keyword>
<dbReference type="OrthoDB" id="6491376at2759"/>
<dbReference type="PANTHER" id="PTHR24300:SF397">
    <property type="entry name" value="CYTOCHROME P450 2U1"/>
    <property type="match status" value="1"/>
</dbReference>
<dbReference type="AlphaFoldDB" id="A0A3S3PJA9"/>
<dbReference type="Proteomes" id="UP000285301">
    <property type="component" value="Unassembled WGS sequence"/>
</dbReference>
<keyword evidence="3 5" id="KW-0408">Iron</keyword>
<dbReference type="GO" id="GO:0006082">
    <property type="term" value="P:organic acid metabolic process"/>
    <property type="evidence" value="ECO:0007669"/>
    <property type="project" value="TreeGrafter"/>
</dbReference>
<organism evidence="7 8">
    <name type="scientific">Dinothrombium tinctorium</name>
    <dbReference type="NCBI Taxonomy" id="1965070"/>
    <lineage>
        <taxon>Eukaryota</taxon>
        <taxon>Metazoa</taxon>
        <taxon>Ecdysozoa</taxon>
        <taxon>Arthropoda</taxon>
        <taxon>Chelicerata</taxon>
        <taxon>Arachnida</taxon>
        <taxon>Acari</taxon>
        <taxon>Acariformes</taxon>
        <taxon>Trombidiformes</taxon>
        <taxon>Prostigmata</taxon>
        <taxon>Anystina</taxon>
        <taxon>Parasitengona</taxon>
        <taxon>Trombidioidea</taxon>
        <taxon>Trombidiidae</taxon>
        <taxon>Dinothrombium</taxon>
    </lineage>
</organism>
<dbReference type="PANTHER" id="PTHR24300">
    <property type="entry name" value="CYTOCHROME P450 508A4-RELATED"/>
    <property type="match status" value="1"/>
</dbReference>
<comment type="cofactor">
    <cofactor evidence="5">
        <name>heme</name>
        <dbReference type="ChEBI" id="CHEBI:30413"/>
    </cofactor>
</comment>
<evidence type="ECO:0000256" key="1">
    <source>
        <dbReference type="ARBA" id="ARBA00010617"/>
    </source>
</evidence>
<dbReference type="PROSITE" id="PS00086">
    <property type="entry name" value="CYTOCHROME_P450"/>
    <property type="match status" value="1"/>
</dbReference>
<dbReference type="SUPFAM" id="SSF48264">
    <property type="entry name" value="Cytochrome P450"/>
    <property type="match status" value="1"/>
</dbReference>
<dbReference type="GO" id="GO:0005506">
    <property type="term" value="F:iron ion binding"/>
    <property type="evidence" value="ECO:0007669"/>
    <property type="project" value="InterPro"/>
</dbReference>
<dbReference type="GO" id="GO:0016712">
    <property type="term" value="F:oxidoreductase activity, acting on paired donors, with incorporation or reduction of molecular oxygen, reduced flavin or flavoprotein as one donor, and incorporation of one atom of oxygen"/>
    <property type="evidence" value="ECO:0007669"/>
    <property type="project" value="TreeGrafter"/>
</dbReference>
<protein>
    <submittedName>
        <fullName evidence="7">Uncharacterized protein</fullName>
    </submittedName>
</protein>
<keyword evidence="6" id="KW-0560">Oxidoreductase</keyword>
<dbReference type="STRING" id="1965070.A0A3S3PJA9"/>
<sequence>MLLILCSKRFDFEDSRWKQLYRNGALIFSSLPGIDQSIVGLRFRLFKAISSSKNYRDLQKARKFLYNIAKQWVIEKCARRSFGSKEINDYLDAFLVECEQEKHKSFNREQLIAYLIQFIAAGTDTSANTMYFACYMLAKYPKIQEKVQKELDDVVGCETLPSLEHRQRLIYTEAFLREVDRYYALAPITPVRINSDEVTIRGFKIPKGKNFLANTFKCLRDSKYFKNPEQFDVYNFIDERGELINVKSFMPFGIGKRRCPGELLAKIEIFLFISAIIQNFSLSLSSDENNERGETKGIIKTLHPYKVIVKRREALHTLRPN</sequence>
<keyword evidence="4 6" id="KW-0503">Monooxygenase</keyword>
<dbReference type="InterPro" id="IPR036396">
    <property type="entry name" value="Cyt_P450_sf"/>
</dbReference>
<dbReference type="GO" id="GO:0005737">
    <property type="term" value="C:cytoplasm"/>
    <property type="evidence" value="ECO:0007669"/>
    <property type="project" value="TreeGrafter"/>
</dbReference>
<comment type="similarity">
    <text evidence="1 6">Belongs to the cytochrome P450 family.</text>
</comment>
<evidence type="ECO:0000313" key="7">
    <source>
        <dbReference type="EMBL" id="RWS13583.1"/>
    </source>
</evidence>
<dbReference type="GO" id="GO:0008395">
    <property type="term" value="F:steroid hydroxylase activity"/>
    <property type="evidence" value="ECO:0007669"/>
    <property type="project" value="TreeGrafter"/>
</dbReference>
<reference evidence="7 8" key="1">
    <citation type="journal article" date="2018" name="Gigascience">
        <title>Genomes of trombidid mites reveal novel predicted allergens and laterally-transferred genes associated with secondary metabolism.</title>
        <authorList>
            <person name="Dong X."/>
            <person name="Chaisiri K."/>
            <person name="Xia D."/>
            <person name="Armstrong S.D."/>
            <person name="Fang Y."/>
            <person name="Donnelly M.J."/>
            <person name="Kadowaki T."/>
            <person name="McGarry J.W."/>
            <person name="Darby A.C."/>
            <person name="Makepeace B.L."/>
        </authorList>
    </citation>
    <scope>NUCLEOTIDE SEQUENCE [LARGE SCALE GENOMIC DNA]</scope>
    <source>
        <strain evidence="7">UoL-WK</strain>
    </source>
</reference>
<gene>
    <name evidence="7" type="ORF">B4U79_01846</name>
</gene>
<evidence type="ECO:0000256" key="6">
    <source>
        <dbReference type="RuleBase" id="RU000461"/>
    </source>
</evidence>
<evidence type="ECO:0000256" key="3">
    <source>
        <dbReference type="ARBA" id="ARBA00023004"/>
    </source>
</evidence>
<accession>A0A3S3PJA9</accession>
<dbReference type="GO" id="GO:0020037">
    <property type="term" value="F:heme binding"/>
    <property type="evidence" value="ECO:0007669"/>
    <property type="project" value="InterPro"/>
</dbReference>
<keyword evidence="2 5" id="KW-0479">Metal-binding</keyword>
<proteinExistence type="inferred from homology"/>
<dbReference type="EMBL" id="NCKU01000943">
    <property type="protein sequence ID" value="RWS13583.1"/>
    <property type="molecule type" value="Genomic_DNA"/>
</dbReference>
<dbReference type="InterPro" id="IPR050182">
    <property type="entry name" value="Cytochrome_P450_fam2"/>
</dbReference>